<evidence type="ECO:0000256" key="6">
    <source>
        <dbReference type="SAM" id="MobiDB-lite"/>
    </source>
</evidence>
<feature type="domain" description="BHLH" evidence="7">
    <location>
        <begin position="36"/>
        <end position="88"/>
    </location>
</feature>
<evidence type="ECO:0000256" key="4">
    <source>
        <dbReference type="ARBA" id="ARBA00023163"/>
    </source>
</evidence>
<evidence type="ECO:0000256" key="2">
    <source>
        <dbReference type="ARBA" id="ARBA00022491"/>
    </source>
</evidence>
<sequence length="203" mass="22802">MKKPSSTSLQQLETKSRVDMVIHNRHSPIHGNRIKMLTANQLRQRQLDRQEMQSLLDKLKQLVPGIPKHRRCSKLEIIQHVIDYIFDLQTALEQHPIASSLAASALATADFVAVTTNSNIQSNSMRILSDDHSTPQSTTANVSCDRYLSMTTTVSLNPNGHGMANISPQSSHHQSYQRQQQQQQQLPQRIPGSNRQPLASIVL</sequence>
<reference evidence="8 9" key="1">
    <citation type="submission" date="2017-03" db="EMBL/GenBank/DDBJ databases">
        <title>Genome Survey of Euroglyphus maynei.</title>
        <authorList>
            <person name="Arlian L.G."/>
            <person name="Morgan M.S."/>
            <person name="Rider S.D."/>
        </authorList>
    </citation>
    <scope>NUCLEOTIDE SEQUENCE [LARGE SCALE GENOMIC DNA]</scope>
    <source>
        <strain evidence="8">Arlian Lab</strain>
        <tissue evidence="8">Whole body</tissue>
    </source>
</reference>
<dbReference type="InterPro" id="IPR036638">
    <property type="entry name" value="HLH_DNA-bd_sf"/>
</dbReference>
<comment type="subcellular location">
    <subcellularLocation>
        <location evidence="1">Nucleus</location>
    </subcellularLocation>
</comment>
<evidence type="ECO:0000256" key="5">
    <source>
        <dbReference type="ARBA" id="ARBA00023242"/>
    </source>
</evidence>
<dbReference type="Proteomes" id="UP000194236">
    <property type="component" value="Unassembled WGS sequence"/>
</dbReference>
<evidence type="ECO:0000313" key="9">
    <source>
        <dbReference type="Proteomes" id="UP000194236"/>
    </source>
</evidence>
<dbReference type="GO" id="GO:0000122">
    <property type="term" value="P:negative regulation of transcription by RNA polymerase II"/>
    <property type="evidence" value="ECO:0007669"/>
    <property type="project" value="InterPro"/>
</dbReference>
<gene>
    <name evidence="8" type="ORF">BLA29_006627</name>
</gene>
<dbReference type="Gene3D" id="4.10.280.10">
    <property type="entry name" value="Helix-loop-helix DNA-binding domain"/>
    <property type="match status" value="1"/>
</dbReference>
<name>A0A1Y3BG83_EURMA</name>
<dbReference type="GO" id="GO:0005634">
    <property type="term" value="C:nucleus"/>
    <property type="evidence" value="ECO:0007669"/>
    <property type="project" value="UniProtKB-SubCell"/>
</dbReference>
<evidence type="ECO:0000259" key="7">
    <source>
        <dbReference type="PROSITE" id="PS50888"/>
    </source>
</evidence>
<dbReference type="AlphaFoldDB" id="A0A1Y3BG83"/>
<dbReference type="GO" id="GO:0032922">
    <property type="term" value="P:circadian regulation of gene expression"/>
    <property type="evidence" value="ECO:0007669"/>
    <property type="project" value="TreeGrafter"/>
</dbReference>
<evidence type="ECO:0000256" key="1">
    <source>
        <dbReference type="ARBA" id="ARBA00004123"/>
    </source>
</evidence>
<dbReference type="PANTHER" id="PTHR11723">
    <property type="entry name" value="DNA-BINDING PROTEIN INHIBITOR"/>
    <property type="match status" value="1"/>
</dbReference>
<keyword evidence="4" id="KW-0804">Transcription</keyword>
<evidence type="ECO:0000313" key="8">
    <source>
        <dbReference type="EMBL" id="OTF78175.1"/>
    </source>
</evidence>
<dbReference type="PANTHER" id="PTHR11723:SF17">
    <property type="entry name" value="PROTEIN EXTRA-MACROCHAETAE"/>
    <property type="match status" value="1"/>
</dbReference>
<evidence type="ECO:0000256" key="3">
    <source>
        <dbReference type="ARBA" id="ARBA00023015"/>
    </source>
</evidence>
<dbReference type="InterPro" id="IPR011598">
    <property type="entry name" value="bHLH_dom"/>
</dbReference>
<organism evidence="8 9">
    <name type="scientific">Euroglyphus maynei</name>
    <name type="common">Mayne's house dust mite</name>
    <dbReference type="NCBI Taxonomy" id="6958"/>
    <lineage>
        <taxon>Eukaryota</taxon>
        <taxon>Metazoa</taxon>
        <taxon>Ecdysozoa</taxon>
        <taxon>Arthropoda</taxon>
        <taxon>Chelicerata</taxon>
        <taxon>Arachnida</taxon>
        <taxon>Acari</taxon>
        <taxon>Acariformes</taxon>
        <taxon>Sarcoptiformes</taxon>
        <taxon>Astigmata</taxon>
        <taxon>Psoroptidia</taxon>
        <taxon>Analgoidea</taxon>
        <taxon>Pyroglyphidae</taxon>
        <taxon>Pyroglyphinae</taxon>
        <taxon>Euroglyphus</taxon>
    </lineage>
</organism>
<accession>A0A1Y3BG83</accession>
<dbReference type="PROSITE" id="PS50888">
    <property type="entry name" value="BHLH"/>
    <property type="match status" value="1"/>
</dbReference>
<dbReference type="InterPro" id="IPR026052">
    <property type="entry name" value="DNA-bd_prot-inh"/>
</dbReference>
<comment type="caution">
    <text evidence="8">The sequence shown here is derived from an EMBL/GenBank/DDBJ whole genome shotgun (WGS) entry which is preliminary data.</text>
</comment>
<protein>
    <recommendedName>
        <fullName evidence="7">BHLH domain-containing protein</fullName>
    </recommendedName>
</protein>
<feature type="region of interest" description="Disordered" evidence="6">
    <location>
        <begin position="158"/>
        <end position="203"/>
    </location>
</feature>
<keyword evidence="3" id="KW-0805">Transcription regulation</keyword>
<dbReference type="Pfam" id="PF00010">
    <property type="entry name" value="HLH"/>
    <property type="match status" value="1"/>
</dbReference>
<keyword evidence="2" id="KW-0678">Repressor</keyword>
<dbReference type="SUPFAM" id="SSF47459">
    <property type="entry name" value="HLH, helix-loop-helix DNA-binding domain"/>
    <property type="match status" value="1"/>
</dbReference>
<feature type="compositionally biased region" description="Low complexity" evidence="6">
    <location>
        <begin position="167"/>
        <end position="189"/>
    </location>
</feature>
<dbReference type="GO" id="GO:0046983">
    <property type="term" value="F:protein dimerization activity"/>
    <property type="evidence" value="ECO:0007669"/>
    <property type="project" value="InterPro"/>
</dbReference>
<dbReference type="EMBL" id="MUJZ01029093">
    <property type="protein sequence ID" value="OTF78175.1"/>
    <property type="molecule type" value="Genomic_DNA"/>
</dbReference>
<proteinExistence type="predicted"/>
<dbReference type="SMART" id="SM00353">
    <property type="entry name" value="HLH"/>
    <property type="match status" value="1"/>
</dbReference>
<dbReference type="OrthoDB" id="6509495at2759"/>
<dbReference type="GO" id="GO:0005737">
    <property type="term" value="C:cytoplasm"/>
    <property type="evidence" value="ECO:0007669"/>
    <property type="project" value="InterPro"/>
</dbReference>
<keyword evidence="5" id="KW-0539">Nucleus</keyword>
<keyword evidence="9" id="KW-1185">Reference proteome</keyword>
<dbReference type="GO" id="GO:0030154">
    <property type="term" value="P:cell differentiation"/>
    <property type="evidence" value="ECO:0007669"/>
    <property type="project" value="TreeGrafter"/>
</dbReference>